<dbReference type="AlphaFoldDB" id="A0AAD8L4H7"/>
<name>A0AAD8L4H7_TARER</name>
<reference evidence="1" key="1">
    <citation type="journal article" date="2023" name="bioRxiv">
        <title>Improved chromosome-level genome assembly for marigold (Tagetes erecta).</title>
        <authorList>
            <person name="Jiang F."/>
            <person name="Yuan L."/>
            <person name="Wang S."/>
            <person name="Wang H."/>
            <person name="Xu D."/>
            <person name="Wang A."/>
            <person name="Fan W."/>
        </authorList>
    </citation>
    <scope>NUCLEOTIDE SEQUENCE</scope>
    <source>
        <strain evidence="1">WSJ</strain>
        <tissue evidence="1">Leaf</tissue>
    </source>
</reference>
<evidence type="ECO:0000313" key="2">
    <source>
        <dbReference type="Proteomes" id="UP001229421"/>
    </source>
</evidence>
<proteinExistence type="predicted"/>
<accession>A0AAD8L4H7</accession>
<evidence type="ECO:0000313" key="1">
    <source>
        <dbReference type="EMBL" id="KAK1434413.1"/>
    </source>
</evidence>
<protein>
    <submittedName>
        <fullName evidence="1">Uncharacterized protein</fullName>
    </submittedName>
</protein>
<organism evidence="1 2">
    <name type="scientific">Tagetes erecta</name>
    <name type="common">African marigold</name>
    <dbReference type="NCBI Taxonomy" id="13708"/>
    <lineage>
        <taxon>Eukaryota</taxon>
        <taxon>Viridiplantae</taxon>
        <taxon>Streptophyta</taxon>
        <taxon>Embryophyta</taxon>
        <taxon>Tracheophyta</taxon>
        <taxon>Spermatophyta</taxon>
        <taxon>Magnoliopsida</taxon>
        <taxon>eudicotyledons</taxon>
        <taxon>Gunneridae</taxon>
        <taxon>Pentapetalae</taxon>
        <taxon>asterids</taxon>
        <taxon>campanulids</taxon>
        <taxon>Asterales</taxon>
        <taxon>Asteraceae</taxon>
        <taxon>Asteroideae</taxon>
        <taxon>Heliantheae alliance</taxon>
        <taxon>Tageteae</taxon>
        <taxon>Tagetes</taxon>
    </lineage>
</organism>
<dbReference type="EMBL" id="JAUHHV010000001">
    <property type="protein sequence ID" value="KAK1434413.1"/>
    <property type="molecule type" value="Genomic_DNA"/>
</dbReference>
<sequence length="108" mass="12728">MINNREQHKDVRKLHEVYKKTFYSSRRVTQVDPFQDNINHAPNNQENMFDDVSDAKEGEHEAQHELLHLLKEKICQQVTPRLRIHKTRRAENIIGDVEGGVETRSKVN</sequence>
<keyword evidence="2" id="KW-1185">Reference proteome</keyword>
<dbReference type="Proteomes" id="UP001229421">
    <property type="component" value="Unassembled WGS sequence"/>
</dbReference>
<comment type="caution">
    <text evidence="1">The sequence shown here is derived from an EMBL/GenBank/DDBJ whole genome shotgun (WGS) entry which is preliminary data.</text>
</comment>
<gene>
    <name evidence="1" type="ORF">QVD17_00153</name>
</gene>